<protein>
    <submittedName>
        <fullName evidence="2">YsnF/AvaK domain-containing protein</fullName>
    </submittedName>
</protein>
<dbReference type="InterPro" id="IPR019060">
    <property type="entry name" value="DUF2382"/>
</dbReference>
<dbReference type="PANTHER" id="PTHR38463:SF1">
    <property type="entry name" value="STRESS RESPONSE PROTEIN YSNF"/>
    <property type="match status" value="1"/>
</dbReference>
<dbReference type="Pfam" id="PF09557">
    <property type="entry name" value="DUF2382"/>
    <property type="match status" value="1"/>
</dbReference>
<dbReference type="KEGG" id="mrob:HH214_02510"/>
<evidence type="ECO:0000259" key="1">
    <source>
        <dbReference type="Pfam" id="PF09557"/>
    </source>
</evidence>
<dbReference type="Proteomes" id="UP000503278">
    <property type="component" value="Chromosome"/>
</dbReference>
<sequence>MKDWKIFTGTEQNLNTRNQETAQTSDSVIPVVQEELHVDKKQIETGKVHVSKKVVTEPVNVSVPVIQEDVVVEKKAFNQYINTPPPGVRQEGDTTIISVVKEILVKQLVLVEEIHITKRRTETSANVQENLRKEEVTVNRITNL</sequence>
<dbReference type="PANTHER" id="PTHR38463">
    <property type="entry name" value="STRESS RESPONSE PROTEIN YSNF"/>
    <property type="match status" value="1"/>
</dbReference>
<dbReference type="RefSeq" id="WP_169605846.1">
    <property type="nucleotide sequence ID" value="NZ_CP051682.1"/>
</dbReference>
<evidence type="ECO:0000313" key="2">
    <source>
        <dbReference type="EMBL" id="QJD94829.1"/>
    </source>
</evidence>
<accession>A0A7L5DXS9</accession>
<dbReference type="AlphaFoldDB" id="A0A7L5DXS9"/>
<gene>
    <name evidence="2" type="ORF">HH214_02510</name>
</gene>
<reference evidence="2 3" key="1">
    <citation type="submission" date="2020-04" db="EMBL/GenBank/DDBJ databases">
        <title>Genome sequencing of novel species.</title>
        <authorList>
            <person name="Heo J."/>
            <person name="Kim S.-J."/>
            <person name="Kim J.-S."/>
            <person name="Hong S.-B."/>
            <person name="Kwon S.-W."/>
        </authorList>
    </citation>
    <scope>NUCLEOTIDE SEQUENCE [LARGE SCALE GENOMIC DNA]</scope>
    <source>
        <strain evidence="2 3">F39-2</strain>
    </source>
</reference>
<organism evidence="2 3">
    <name type="scientific">Mucilaginibacter robiniae</name>
    <dbReference type="NCBI Taxonomy" id="2728022"/>
    <lineage>
        <taxon>Bacteria</taxon>
        <taxon>Pseudomonadati</taxon>
        <taxon>Bacteroidota</taxon>
        <taxon>Sphingobacteriia</taxon>
        <taxon>Sphingobacteriales</taxon>
        <taxon>Sphingobacteriaceae</taxon>
        <taxon>Mucilaginibacter</taxon>
    </lineage>
</organism>
<dbReference type="EMBL" id="CP051682">
    <property type="protein sequence ID" value="QJD94829.1"/>
    <property type="molecule type" value="Genomic_DNA"/>
</dbReference>
<dbReference type="InterPro" id="IPR052967">
    <property type="entry name" value="Stress_Response_Assoc"/>
</dbReference>
<keyword evidence="3" id="KW-1185">Reference proteome</keyword>
<proteinExistence type="predicted"/>
<evidence type="ECO:0000313" key="3">
    <source>
        <dbReference type="Proteomes" id="UP000503278"/>
    </source>
</evidence>
<name>A0A7L5DXS9_9SPHI</name>
<feature type="domain" description="DUF2382" evidence="1">
    <location>
        <begin position="29"/>
        <end position="138"/>
    </location>
</feature>